<protein>
    <submittedName>
        <fullName evidence="3">Adenylate/guanylate cyclase domain-containing protein</fullName>
    </submittedName>
</protein>
<keyword evidence="1" id="KW-0812">Transmembrane</keyword>
<dbReference type="SMART" id="SM00044">
    <property type="entry name" value="CYCc"/>
    <property type="match status" value="1"/>
</dbReference>
<feature type="transmembrane region" description="Helical" evidence="1">
    <location>
        <begin position="165"/>
        <end position="182"/>
    </location>
</feature>
<evidence type="ECO:0000313" key="4">
    <source>
        <dbReference type="Proteomes" id="UP000633219"/>
    </source>
</evidence>
<dbReference type="GO" id="GO:0004016">
    <property type="term" value="F:adenylate cyclase activity"/>
    <property type="evidence" value="ECO:0007669"/>
    <property type="project" value="UniProtKB-ARBA"/>
</dbReference>
<feature type="transmembrane region" description="Helical" evidence="1">
    <location>
        <begin position="102"/>
        <end position="119"/>
    </location>
</feature>
<evidence type="ECO:0000256" key="1">
    <source>
        <dbReference type="SAM" id="Phobius"/>
    </source>
</evidence>
<name>A0A936YWM2_9HYPH</name>
<dbReference type="RefSeq" id="WP_201663810.1">
    <property type="nucleotide sequence ID" value="NZ_JAEQNC010000020.1"/>
</dbReference>
<evidence type="ECO:0000259" key="2">
    <source>
        <dbReference type="PROSITE" id="PS50125"/>
    </source>
</evidence>
<dbReference type="CDD" id="cd07302">
    <property type="entry name" value="CHD"/>
    <property type="match status" value="1"/>
</dbReference>
<dbReference type="InterPro" id="IPR001054">
    <property type="entry name" value="A/G_cyclase"/>
</dbReference>
<dbReference type="AlphaFoldDB" id="A0A936YWM2"/>
<dbReference type="PANTHER" id="PTHR43081">
    <property type="entry name" value="ADENYLATE CYCLASE, TERMINAL-DIFFERENTIATION SPECIFIC-RELATED"/>
    <property type="match status" value="1"/>
</dbReference>
<keyword evidence="1" id="KW-0472">Membrane</keyword>
<dbReference type="SUPFAM" id="SSF55073">
    <property type="entry name" value="Nucleotide cyclase"/>
    <property type="match status" value="1"/>
</dbReference>
<organism evidence="3 4">
    <name type="scientific">Rhizobium setariae</name>
    <dbReference type="NCBI Taxonomy" id="2801340"/>
    <lineage>
        <taxon>Bacteria</taxon>
        <taxon>Pseudomonadati</taxon>
        <taxon>Pseudomonadota</taxon>
        <taxon>Alphaproteobacteria</taxon>
        <taxon>Hyphomicrobiales</taxon>
        <taxon>Rhizobiaceae</taxon>
        <taxon>Rhizobium/Agrobacterium group</taxon>
        <taxon>Rhizobium</taxon>
    </lineage>
</organism>
<reference evidence="3" key="1">
    <citation type="submission" date="2021-01" db="EMBL/GenBank/DDBJ databases">
        <title>Rhizobium sp. strain KVB221 16S ribosomal RNA gene Genome sequencing and assembly.</title>
        <authorList>
            <person name="Kang M."/>
        </authorList>
    </citation>
    <scope>NUCLEOTIDE SEQUENCE</scope>
    <source>
        <strain evidence="3">KVB221</strain>
    </source>
</reference>
<dbReference type="InterPro" id="IPR029787">
    <property type="entry name" value="Nucleotide_cyclase"/>
</dbReference>
<keyword evidence="1" id="KW-1133">Transmembrane helix</keyword>
<dbReference type="GO" id="GO:0009190">
    <property type="term" value="P:cyclic nucleotide biosynthetic process"/>
    <property type="evidence" value="ECO:0007669"/>
    <property type="project" value="InterPro"/>
</dbReference>
<evidence type="ECO:0000313" key="3">
    <source>
        <dbReference type="EMBL" id="MBL0375237.1"/>
    </source>
</evidence>
<accession>A0A936YWM2</accession>
<gene>
    <name evidence="3" type="ORF">JJB09_24795</name>
</gene>
<keyword evidence="4" id="KW-1185">Reference proteome</keyword>
<dbReference type="Proteomes" id="UP000633219">
    <property type="component" value="Unassembled WGS sequence"/>
</dbReference>
<sequence>MKFETNPRSGSSRELRSISLRFVVFVILIANLLLGEKEATRWTYLVVVMNYMAASVALMIAARYRTERTLLHTLTVVLDAVLVGVILYAHILGAPVTDNHNLTTTSLVVAFILLNHVGLSLKRTPILIFSAIVLTSWIAMLLAMGMRHHEADIPGLLANLVNRDLGLAISFGFTALAIYLIAADHEQTRREALDADQRRINLSRFFSPHVVADLEEGGASLALERRNAAIMFVDLRDFTRFAENAPANELAYVLAVYRDVVSDVVLRHGGTVDKFIGDGVMAVFGQPAAAVDDADRALACALDLVDALDDWKNHCRSKGLASLESGIGLHFGPVVGGVIEAGCHSEYTVIGDVVNVAQRLESVSKVFESPLAVSVSLFGNLTGPIPKANWVTQEAVALPGRRTPIDIAYLKSQ</sequence>
<dbReference type="GO" id="GO:0035556">
    <property type="term" value="P:intracellular signal transduction"/>
    <property type="evidence" value="ECO:0007669"/>
    <property type="project" value="InterPro"/>
</dbReference>
<dbReference type="Gene3D" id="3.30.70.1230">
    <property type="entry name" value="Nucleotide cyclase"/>
    <property type="match status" value="1"/>
</dbReference>
<dbReference type="PROSITE" id="PS50125">
    <property type="entry name" value="GUANYLATE_CYCLASE_2"/>
    <property type="match status" value="1"/>
</dbReference>
<feature type="domain" description="Guanylate cyclase" evidence="2">
    <location>
        <begin position="229"/>
        <end position="361"/>
    </location>
</feature>
<dbReference type="Pfam" id="PF00211">
    <property type="entry name" value="Guanylate_cyc"/>
    <property type="match status" value="1"/>
</dbReference>
<dbReference type="EMBL" id="JAEQNC010000020">
    <property type="protein sequence ID" value="MBL0375237.1"/>
    <property type="molecule type" value="Genomic_DNA"/>
</dbReference>
<feature type="transmembrane region" description="Helical" evidence="1">
    <location>
        <begin position="18"/>
        <end position="35"/>
    </location>
</feature>
<feature type="transmembrane region" description="Helical" evidence="1">
    <location>
        <begin position="41"/>
        <end position="62"/>
    </location>
</feature>
<proteinExistence type="predicted"/>
<feature type="transmembrane region" description="Helical" evidence="1">
    <location>
        <begin position="69"/>
        <end position="90"/>
    </location>
</feature>
<comment type="caution">
    <text evidence="3">The sequence shown here is derived from an EMBL/GenBank/DDBJ whole genome shotgun (WGS) entry which is preliminary data.</text>
</comment>
<dbReference type="InterPro" id="IPR050697">
    <property type="entry name" value="Adenylyl/Guanylyl_Cyclase_3/4"/>
</dbReference>
<feature type="transmembrane region" description="Helical" evidence="1">
    <location>
        <begin position="126"/>
        <end position="145"/>
    </location>
</feature>
<dbReference type="PANTHER" id="PTHR43081:SF1">
    <property type="entry name" value="ADENYLATE CYCLASE, TERMINAL-DIFFERENTIATION SPECIFIC"/>
    <property type="match status" value="1"/>
</dbReference>